<evidence type="ECO:0000256" key="19">
    <source>
        <dbReference type="ARBA" id="ARBA00029943"/>
    </source>
</evidence>
<keyword evidence="8" id="KW-0547">Nucleotide-binding</keyword>
<keyword evidence="14" id="KW-0238">DNA-binding</keyword>
<name>A0ABV3ZFG1_9BACT</name>
<evidence type="ECO:0000256" key="18">
    <source>
        <dbReference type="ARBA" id="ARBA00023268"/>
    </source>
</evidence>
<dbReference type="InterPro" id="IPR014146">
    <property type="entry name" value="LigD_ligase_dom"/>
</dbReference>
<evidence type="ECO:0000256" key="10">
    <source>
        <dbReference type="ARBA" id="ARBA00022801"/>
    </source>
</evidence>
<comment type="catalytic activity">
    <reaction evidence="20">
        <text>ATP + (deoxyribonucleotide)n-3'-hydroxyl + 5'-phospho-(deoxyribonucleotide)m = (deoxyribonucleotide)n+m + AMP + diphosphate.</text>
        <dbReference type="EC" id="6.5.1.1"/>
    </reaction>
</comment>
<dbReference type="SUPFAM" id="SSF56091">
    <property type="entry name" value="DNA ligase/mRNA capping enzyme, catalytic domain"/>
    <property type="match status" value="1"/>
</dbReference>
<evidence type="ECO:0000256" key="13">
    <source>
        <dbReference type="ARBA" id="ARBA00022932"/>
    </source>
</evidence>
<reference evidence="22 23" key="1">
    <citation type="submission" date="2023-07" db="EMBL/GenBank/DDBJ databases">
        <authorList>
            <person name="Lian W.-H."/>
        </authorList>
    </citation>
    <scope>NUCLEOTIDE SEQUENCE [LARGE SCALE GENOMIC DNA]</scope>
    <source>
        <strain evidence="22 23">SYSU DXS3180</strain>
    </source>
</reference>
<keyword evidence="9" id="KW-0227">DNA damage</keyword>
<dbReference type="InterPro" id="IPR014145">
    <property type="entry name" value="LigD_pol_dom"/>
</dbReference>
<dbReference type="Pfam" id="PF01068">
    <property type="entry name" value="DNA_ligase_A_M"/>
    <property type="match status" value="1"/>
</dbReference>
<keyword evidence="16" id="KW-0234">DNA repair</keyword>
<dbReference type="InterPro" id="IPR012340">
    <property type="entry name" value="NA-bd_OB-fold"/>
</dbReference>
<keyword evidence="12" id="KW-0067">ATP-binding</keyword>
<dbReference type="CDD" id="cd07971">
    <property type="entry name" value="OBF_DNA_ligase_LigD"/>
    <property type="match status" value="1"/>
</dbReference>
<evidence type="ECO:0000256" key="4">
    <source>
        <dbReference type="ARBA" id="ARBA00022679"/>
    </source>
</evidence>
<evidence type="ECO:0000313" key="23">
    <source>
        <dbReference type="Proteomes" id="UP001560573"/>
    </source>
</evidence>
<evidence type="ECO:0000256" key="6">
    <source>
        <dbReference type="ARBA" id="ARBA00022722"/>
    </source>
</evidence>
<dbReference type="GO" id="GO:0003910">
    <property type="term" value="F:DNA ligase (ATP) activity"/>
    <property type="evidence" value="ECO:0007669"/>
    <property type="project" value="UniProtKB-EC"/>
</dbReference>
<dbReference type="NCBIfam" id="TIGR02779">
    <property type="entry name" value="NHEJ_ligase_lig"/>
    <property type="match status" value="1"/>
</dbReference>
<keyword evidence="4" id="KW-0808">Transferase</keyword>
<evidence type="ECO:0000256" key="15">
    <source>
        <dbReference type="ARBA" id="ARBA00023172"/>
    </source>
</evidence>
<dbReference type="Pfam" id="PF21686">
    <property type="entry name" value="LigD_Prim-Pol"/>
    <property type="match status" value="1"/>
</dbReference>
<evidence type="ECO:0000256" key="14">
    <source>
        <dbReference type="ARBA" id="ARBA00023125"/>
    </source>
</evidence>
<evidence type="ECO:0000256" key="5">
    <source>
        <dbReference type="ARBA" id="ARBA00022695"/>
    </source>
</evidence>
<dbReference type="NCBIfam" id="TIGR02776">
    <property type="entry name" value="NHEJ_ligase_prk"/>
    <property type="match status" value="1"/>
</dbReference>
<evidence type="ECO:0000256" key="20">
    <source>
        <dbReference type="ARBA" id="ARBA00034003"/>
    </source>
</evidence>
<evidence type="ECO:0000256" key="17">
    <source>
        <dbReference type="ARBA" id="ARBA00023211"/>
    </source>
</evidence>
<dbReference type="EMBL" id="JAULBC010000003">
    <property type="protein sequence ID" value="MEX6688245.1"/>
    <property type="molecule type" value="Genomic_DNA"/>
</dbReference>
<evidence type="ECO:0000256" key="16">
    <source>
        <dbReference type="ARBA" id="ARBA00023204"/>
    </source>
</evidence>
<keyword evidence="13" id="KW-0239">DNA-directed DNA polymerase</keyword>
<dbReference type="NCBIfam" id="TIGR02778">
    <property type="entry name" value="ligD_pol"/>
    <property type="match status" value="1"/>
</dbReference>
<keyword evidence="10" id="KW-0378">Hydrolase</keyword>
<dbReference type="EC" id="6.5.1.1" evidence="2"/>
<evidence type="ECO:0000259" key="21">
    <source>
        <dbReference type="PROSITE" id="PS50160"/>
    </source>
</evidence>
<keyword evidence="7" id="KW-0479">Metal-binding</keyword>
<evidence type="ECO:0000256" key="7">
    <source>
        <dbReference type="ARBA" id="ARBA00022723"/>
    </source>
</evidence>
<evidence type="ECO:0000256" key="2">
    <source>
        <dbReference type="ARBA" id="ARBA00012727"/>
    </source>
</evidence>
<keyword evidence="3 22" id="KW-0436">Ligase</keyword>
<keyword evidence="15" id="KW-0233">DNA recombination</keyword>
<keyword evidence="11" id="KW-0269">Exonuclease</keyword>
<evidence type="ECO:0000256" key="9">
    <source>
        <dbReference type="ARBA" id="ARBA00022763"/>
    </source>
</evidence>
<dbReference type="NCBIfam" id="TIGR02777">
    <property type="entry name" value="LigD_PE_dom"/>
    <property type="match status" value="1"/>
</dbReference>
<keyword evidence="18" id="KW-0511">Multifunctional enzyme</keyword>
<dbReference type="Proteomes" id="UP001560573">
    <property type="component" value="Unassembled WGS sequence"/>
</dbReference>
<keyword evidence="6" id="KW-0540">Nuclease</keyword>
<keyword evidence="5" id="KW-0548">Nucleotidyltransferase</keyword>
<evidence type="ECO:0000256" key="11">
    <source>
        <dbReference type="ARBA" id="ARBA00022839"/>
    </source>
</evidence>
<evidence type="ECO:0000256" key="8">
    <source>
        <dbReference type="ARBA" id="ARBA00022741"/>
    </source>
</evidence>
<dbReference type="CDD" id="cd07906">
    <property type="entry name" value="Adenylation_DNA_ligase_LigD_LigC"/>
    <property type="match status" value="1"/>
</dbReference>
<dbReference type="Pfam" id="PF04679">
    <property type="entry name" value="DNA_ligase_A_C"/>
    <property type="match status" value="1"/>
</dbReference>
<organism evidence="22 23">
    <name type="scientific">Danxiaibacter flavus</name>
    <dbReference type="NCBI Taxonomy" id="3049108"/>
    <lineage>
        <taxon>Bacteria</taxon>
        <taxon>Pseudomonadati</taxon>
        <taxon>Bacteroidota</taxon>
        <taxon>Chitinophagia</taxon>
        <taxon>Chitinophagales</taxon>
        <taxon>Chitinophagaceae</taxon>
        <taxon>Danxiaibacter</taxon>
    </lineage>
</organism>
<dbReference type="PROSITE" id="PS50160">
    <property type="entry name" value="DNA_LIGASE_A3"/>
    <property type="match status" value="1"/>
</dbReference>
<gene>
    <name evidence="22" type="primary">ligD</name>
    <name evidence="22" type="ORF">QTN47_12100</name>
</gene>
<dbReference type="CDD" id="cd04865">
    <property type="entry name" value="LigD_Pol_like_2"/>
    <property type="match status" value="1"/>
</dbReference>
<evidence type="ECO:0000256" key="1">
    <source>
        <dbReference type="ARBA" id="ARBA00001936"/>
    </source>
</evidence>
<comment type="cofactor">
    <cofactor evidence="1">
        <name>Mn(2+)</name>
        <dbReference type="ChEBI" id="CHEBI:29035"/>
    </cofactor>
</comment>
<dbReference type="InterPro" id="IPR014143">
    <property type="entry name" value="NHEJ_ligase_prk"/>
</dbReference>
<dbReference type="SUPFAM" id="SSF50249">
    <property type="entry name" value="Nucleic acid-binding proteins"/>
    <property type="match status" value="1"/>
</dbReference>
<evidence type="ECO:0000313" key="22">
    <source>
        <dbReference type="EMBL" id="MEX6688245.1"/>
    </source>
</evidence>
<dbReference type="Gene3D" id="3.90.920.10">
    <property type="entry name" value="DNA primase, PRIM domain"/>
    <property type="match status" value="1"/>
</dbReference>
<dbReference type="Gene3D" id="3.30.1490.70">
    <property type="match status" value="1"/>
</dbReference>
<dbReference type="Gene3D" id="2.40.50.140">
    <property type="entry name" value="Nucleic acid-binding proteins"/>
    <property type="match status" value="1"/>
</dbReference>
<evidence type="ECO:0000256" key="12">
    <source>
        <dbReference type="ARBA" id="ARBA00022840"/>
    </source>
</evidence>
<dbReference type="InterPro" id="IPR012310">
    <property type="entry name" value="DNA_ligase_ATP-dep_cent"/>
</dbReference>
<evidence type="ECO:0000256" key="3">
    <source>
        <dbReference type="ARBA" id="ARBA00022598"/>
    </source>
</evidence>
<sequence length="810" mass="92300">MSLALYKKKRDFKQTKEPEGAQGKQNKFRFVVQRHEATRLHYDFRLELGGVLKSWAVPKGPSLNPTQKRLAVMVEDHPVDYITFKGKIPEGNYGAGNVDIWDHGTFVPVTEDHEPITEKQALAAIKRGQLKFALKGKKLKGEFALVRLKDDDKNWLLIKHKDDYAVNTIYSAENDLDDAPAKKNVASIRHGKAKHVTKYIKPMLASITKTPFDDKEWLFEIKWDGYRAIAEWKDEKLRFYSRNGIDFTERFPSIAKELAKLKHDVVLDGEVVLINDKNLPDFQKLQHYENHLNYPLIYYVFDILELEGKDTRKLPLTDRKQLAKKLLQKNKVICYCDHVEDAGVAFFNTAREKGLEGIIAKKKDSTYSEGYRSREWLKIKNVQSTEAVIAGYTAPRGSRKNFGSLILASKKGKGWQYRGHVGTGFSIELLKALKKTMEPLETDESPFAEKVPVNDAVTWLKPKLVADIAYTEVTRDGIFRHPAFLRLRDEKKVKNMNDESEAAIEPPQKDEVIKAGAQKITISNYRKIFWPDEGYTKGDVAHYYERMSNYILPHLKNRPLSLKRNPNGIRDEGFFHKDAGENAPSYAKVFPVESASTNKTIDYIVCNNLATLLYLANLGCIEINPWNSTILKPDAPTWMVIDIDPSPKSKFTEVVDVALATKEVMDKLKMECFCKTSGASGLHVYTPLKNKYDYKQVRDFAQIIAGMVVEMLPDTSSIERSLSKRGSKIYVDYLQNSQGQTLACAYSLRPKKGATVSTPLEWKEVNHDLHPSQFTIDNIFERVEKKGDLFSKVITGSNDMLKALKLIDKG</sequence>
<dbReference type="InterPro" id="IPR012309">
    <property type="entry name" value="DNA_ligase_ATP-dep_C"/>
</dbReference>
<dbReference type="Pfam" id="PF13298">
    <property type="entry name" value="LigD_N"/>
    <property type="match status" value="1"/>
</dbReference>
<dbReference type="InterPro" id="IPR052171">
    <property type="entry name" value="NHEJ_LigD"/>
</dbReference>
<dbReference type="InterPro" id="IPR014144">
    <property type="entry name" value="LigD_PE_domain"/>
</dbReference>
<comment type="caution">
    <text evidence="22">The sequence shown here is derived from an EMBL/GenBank/DDBJ whole genome shotgun (WGS) entry which is preliminary data.</text>
</comment>
<proteinExistence type="predicted"/>
<dbReference type="RefSeq" id="WP_369329654.1">
    <property type="nucleotide sequence ID" value="NZ_JAULBC010000003.1"/>
</dbReference>
<keyword evidence="17" id="KW-0464">Manganese</keyword>
<keyword evidence="23" id="KW-1185">Reference proteome</keyword>
<protein>
    <recommendedName>
        <fullName evidence="2">DNA ligase (ATP)</fullName>
        <ecNumber evidence="2">6.5.1.1</ecNumber>
    </recommendedName>
    <alternativeName>
        <fullName evidence="19">NHEJ DNA polymerase</fullName>
    </alternativeName>
</protein>
<feature type="domain" description="ATP-dependent DNA ligase family profile" evidence="21">
    <location>
        <begin position="289"/>
        <end position="414"/>
    </location>
</feature>
<accession>A0ABV3ZFG1</accession>
<dbReference type="Gene3D" id="3.30.470.30">
    <property type="entry name" value="DNA ligase/mRNA capping enzyme"/>
    <property type="match status" value="1"/>
</dbReference>
<dbReference type="PANTHER" id="PTHR42705">
    <property type="entry name" value="BIFUNCTIONAL NON-HOMOLOGOUS END JOINING PROTEIN LIGD"/>
    <property type="match status" value="1"/>
</dbReference>
<dbReference type="PANTHER" id="PTHR42705:SF2">
    <property type="entry name" value="BIFUNCTIONAL NON-HOMOLOGOUS END JOINING PROTEIN LIGD"/>
    <property type="match status" value="1"/>
</dbReference>